<organism>
    <name type="scientific">Ixodes scapularis</name>
    <name type="common">Black-legged tick</name>
    <name type="synonym">Deer tick</name>
    <dbReference type="NCBI Taxonomy" id="6945"/>
    <lineage>
        <taxon>Eukaryota</taxon>
        <taxon>Metazoa</taxon>
        <taxon>Ecdysozoa</taxon>
        <taxon>Arthropoda</taxon>
        <taxon>Chelicerata</taxon>
        <taxon>Arachnida</taxon>
        <taxon>Acari</taxon>
        <taxon>Parasitiformes</taxon>
        <taxon>Ixodida</taxon>
        <taxon>Ixodoidea</taxon>
        <taxon>Ixodidae</taxon>
        <taxon>Ixodinae</taxon>
        <taxon>Ixodes</taxon>
    </lineage>
</organism>
<dbReference type="Proteomes" id="UP000001555">
    <property type="component" value="Unassembled WGS sequence"/>
</dbReference>
<dbReference type="InParanoid" id="B7P7Q1"/>
<protein>
    <submittedName>
        <fullName evidence="1 2">Uncharacterized protein</fullName>
    </submittedName>
</protein>
<proteinExistence type="predicted"/>
<dbReference type="EMBL" id="ABJB010789749">
    <property type="status" value="NOT_ANNOTATED_CDS"/>
    <property type="molecule type" value="Genomic_DNA"/>
</dbReference>
<dbReference type="EMBL" id="DS652957">
    <property type="protein sequence ID" value="EEC02623.1"/>
    <property type="molecule type" value="Genomic_DNA"/>
</dbReference>
<dbReference type="HOGENOM" id="CLU_2796787_0_0_1"/>
<keyword evidence="3" id="KW-1185">Reference proteome</keyword>
<name>B7P7Q1_IXOSC</name>
<sequence length="68" mass="7875">MLYRYYCITTFLLIKVFGYIPHLRSDLCFSMLGYSLRTELVECSDLRVLGQRVTKRAVSMANGMTEIS</sequence>
<dbReference type="VEuPathDB" id="VectorBase:ISCI002571"/>
<dbReference type="AlphaFoldDB" id="B7P7Q1"/>
<evidence type="ECO:0000313" key="1">
    <source>
        <dbReference type="EMBL" id="EEC02623.1"/>
    </source>
</evidence>
<evidence type="ECO:0000313" key="3">
    <source>
        <dbReference type="Proteomes" id="UP000001555"/>
    </source>
</evidence>
<dbReference type="VEuPathDB" id="VectorBase:ISCW002571"/>
<accession>B7P7Q1</accession>
<evidence type="ECO:0000313" key="2">
    <source>
        <dbReference type="EnsemblMetazoa" id="ISCW002571-PA"/>
    </source>
</evidence>
<gene>
    <name evidence="1" type="ORF">IscW_ISCW002571</name>
</gene>
<dbReference type="PaxDb" id="6945-B7P7Q1"/>
<reference evidence="1 3" key="1">
    <citation type="submission" date="2008-03" db="EMBL/GenBank/DDBJ databases">
        <title>Annotation of Ixodes scapularis.</title>
        <authorList>
            <consortium name="Ixodes scapularis Genome Project Consortium"/>
            <person name="Caler E."/>
            <person name="Hannick L.I."/>
            <person name="Bidwell S."/>
            <person name="Joardar V."/>
            <person name="Thiagarajan M."/>
            <person name="Amedeo P."/>
            <person name="Galinsky K.J."/>
            <person name="Schobel S."/>
            <person name="Inman J."/>
            <person name="Hostetler J."/>
            <person name="Miller J."/>
            <person name="Hammond M."/>
            <person name="Megy K."/>
            <person name="Lawson D."/>
            <person name="Kodira C."/>
            <person name="Sutton G."/>
            <person name="Meyer J."/>
            <person name="Hill C.A."/>
            <person name="Birren B."/>
            <person name="Nene V."/>
            <person name="Collins F."/>
            <person name="Alarcon-Chaidez F."/>
            <person name="Wikel S."/>
            <person name="Strausberg R."/>
        </authorList>
    </citation>
    <scope>NUCLEOTIDE SEQUENCE [LARGE SCALE GENOMIC DNA]</scope>
    <source>
        <strain evidence="3">Wikel</strain>
        <strain evidence="1">Wikel colony</strain>
    </source>
</reference>
<dbReference type="EnsemblMetazoa" id="ISCW002571-RA">
    <property type="protein sequence ID" value="ISCW002571-PA"/>
    <property type="gene ID" value="ISCW002571"/>
</dbReference>
<reference evidence="2" key="2">
    <citation type="submission" date="2020-05" db="UniProtKB">
        <authorList>
            <consortium name="EnsemblMetazoa"/>
        </authorList>
    </citation>
    <scope>IDENTIFICATION</scope>
    <source>
        <strain evidence="2">wikel</strain>
    </source>
</reference>